<keyword evidence="3" id="KW-1185">Reference proteome</keyword>
<feature type="transmembrane region" description="Helical" evidence="1">
    <location>
        <begin position="41"/>
        <end position="58"/>
    </location>
</feature>
<keyword evidence="1" id="KW-0812">Transmembrane</keyword>
<accession>A0ABX1T736</accession>
<keyword evidence="1" id="KW-0472">Membrane</keyword>
<gene>
    <name evidence="2" type="ORF">E4Q08_06420</name>
</gene>
<proteinExistence type="predicted"/>
<evidence type="ECO:0000313" key="3">
    <source>
        <dbReference type="Proteomes" id="UP000886469"/>
    </source>
</evidence>
<evidence type="ECO:0000256" key="1">
    <source>
        <dbReference type="SAM" id="Phobius"/>
    </source>
</evidence>
<name>A0ABX1T736_9PROT</name>
<dbReference type="Proteomes" id="UP000886469">
    <property type="component" value="Unassembled WGS sequence"/>
</dbReference>
<sequence>MHWPVFRCWRPALAWATLLALLSVAWNLKHPLLYWLRPYETALLLAAAILGGSAALLCRQPRHCSAGNRQLLGVGMLALASLTVGRKLE</sequence>
<comment type="caution">
    <text evidence="2">The sequence shown here is derived from an EMBL/GenBank/DDBJ whole genome shotgun (WGS) entry which is preliminary data.</text>
</comment>
<evidence type="ECO:0000313" key="2">
    <source>
        <dbReference type="EMBL" id="NMQ04918.1"/>
    </source>
</evidence>
<protein>
    <submittedName>
        <fullName evidence="2">Uncharacterized protein</fullName>
    </submittedName>
</protein>
<keyword evidence="1" id="KW-1133">Transmembrane helix</keyword>
<reference evidence="2" key="1">
    <citation type="submission" date="2019-03" db="EMBL/GenBank/DDBJ databases">
        <title>Metabolic reconstructions from genomes of highly enriched 'Candidatus Accumulibacter' and 'Candidatus Competibacter' bioreactor populations.</title>
        <authorList>
            <person name="Annavajhala M.K."/>
            <person name="Welles L."/>
            <person name="Abbas B."/>
            <person name="Sorokin D."/>
            <person name="Park H."/>
            <person name="Van Loosdrecht M."/>
            <person name="Chandran K."/>
        </authorList>
    </citation>
    <scope>NUCLEOTIDE SEQUENCE</scope>
    <source>
        <strain evidence="2">SBR_L</strain>
    </source>
</reference>
<dbReference type="RefSeq" id="WP_169069768.1">
    <property type="nucleotide sequence ID" value="NZ_SPMX01000013.1"/>
</dbReference>
<dbReference type="EMBL" id="SPMX01000013">
    <property type="protein sequence ID" value="NMQ04918.1"/>
    <property type="molecule type" value="Genomic_DNA"/>
</dbReference>
<organism evidence="2 3">
    <name type="scientific">Candidatus Accumulibacter contiguus</name>
    <dbReference type="NCBI Taxonomy" id="2954381"/>
    <lineage>
        <taxon>Bacteria</taxon>
        <taxon>Pseudomonadati</taxon>
        <taxon>Pseudomonadota</taxon>
        <taxon>Betaproteobacteria</taxon>
        <taxon>Candidatus Accumulibacter</taxon>
    </lineage>
</organism>